<dbReference type="OrthoDB" id="202545at2759"/>
<reference evidence="1" key="1">
    <citation type="submission" date="2011-11" db="EMBL/GenBank/DDBJ databases">
        <title>The Genome Sequence of Fusarium oxysporum Cotton.</title>
        <authorList>
            <consortium name="The Broad Institute Genome Sequencing Platform"/>
            <person name="Ma L.-J."/>
            <person name="Gale L.R."/>
            <person name="Schwartz D.C."/>
            <person name="Zhou S."/>
            <person name="Corby-Kistler H."/>
            <person name="Young S.K."/>
            <person name="Zeng Q."/>
            <person name="Gargeya S."/>
            <person name="Fitzgerald M."/>
            <person name="Haas B."/>
            <person name="Abouelleil A."/>
            <person name="Alvarado L."/>
            <person name="Arachchi H.M."/>
            <person name="Berlin A."/>
            <person name="Brown A."/>
            <person name="Chapman S.B."/>
            <person name="Chen Z."/>
            <person name="Dunbar C."/>
            <person name="Freedman E."/>
            <person name="Gearin G."/>
            <person name="Goldberg J."/>
            <person name="Griggs A."/>
            <person name="Gujja S."/>
            <person name="Heiman D."/>
            <person name="Howarth C."/>
            <person name="Larson L."/>
            <person name="Lui A."/>
            <person name="MacDonald P.J.P."/>
            <person name="Montmayeur A."/>
            <person name="Murphy C."/>
            <person name="Neiman D."/>
            <person name="Pearson M."/>
            <person name="Priest M."/>
            <person name="Roberts A."/>
            <person name="Saif S."/>
            <person name="Shea T."/>
            <person name="Shenoy N."/>
            <person name="Sisk P."/>
            <person name="Stolte C."/>
            <person name="Sykes S."/>
            <person name="Wortman J."/>
            <person name="Nusbaum C."/>
            <person name="Birren B."/>
        </authorList>
    </citation>
    <scope>NUCLEOTIDE SEQUENCE [LARGE SCALE GENOMIC DNA]</scope>
    <source>
        <strain evidence="1">25433</strain>
    </source>
</reference>
<accession>X0LAG2</accession>
<dbReference type="EMBL" id="JH657979">
    <property type="protein sequence ID" value="EXM17986.1"/>
    <property type="molecule type" value="Genomic_DNA"/>
</dbReference>
<organism evidence="1">
    <name type="scientific">Fusarium oxysporum f. sp. vasinfectum 25433</name>
    <dbReference type="NCBI Taxonomy" id="1089449"/>
    <lineage>
        <taxon>Eukaryota</taxon>
        <taxon>Fungi</taxon>
        <taxon>Dikarya</taxon>
        <taxon>Ascomycota</taxon>
        <taxon>Pezizomycotina</taxon>
        <taxon>Sordariomycetes</taxon>
        <taxon>Hypocreomycetidae</taxon>
        <taxon>Hypocreales</taxon>
        <taxon>Nectriaceae</taxon>
        <taxon>Fusarium</taxon>
        <taxon>Fusarium oxysporum species complex</taxon>
    </lineage>
</organism>
<protein>
    <recommendedName>
        <fullName evidence="2">DUF676 domain-containing protein</fullName>
    </recommendedName>
</protein>
<proteinExistence type="predicted"/>
<reference evidence="1" key="2">
    <citation type="submission" date="2012-05" db="EMBL/GenBank/DDBJ databases">
        <title>The Genome Annotation of Fusarium oxysporum Cotton.</title>
        <authorList>
            <consortium name="The Broad Institute Genomics Platform"/>
            <person name="Ma L.-J."/>
            <person name="Corby-Kistler H."/>
            <person name="Broz K."/>
            <person name="Gale L.R."/>
            <person name="Jonkers W."/>
            <person name="O'Donnell K."/>
            <person name="Ploetz R."/>
            <person name="Steinberg C."/>
            <person name="Schwartz D.C."/>
            <person name="VanEtten H."/>
            <person name="Zhou S."/>
            <person name="Young S.K."/>
            <person name="Zeng Q."/>
            <person name="Gargeya S."/>
            <person name="Fitzgerald M."/>
            <person name="Abouelleil A."/>
            <person name="Alvarado L."/>
            <person name="Chapman S.B."/>
            <person name="Gainer-Dewar J."/>
            <person name="Goldberg J."/>
            <person name="Griggs A."/>
            <person name="Gujja S."/>
            <person name="Hansen M."/>
            <person name="Howarth C."/>
            <person name="Imamovic A."/>
            <person name="Ireland A."/>
            <person name="Larimer J."/>
            <person name="McCowan C."/>
            <person name="Murphy C."/>
            <person name="Pearson M."/>
            <person name="Poon T.W."/>
            <person name="Priest M."/>
            <person name="Roberts A."/>
            <person name="Saif S."/>
            <person name="Shea T."/>
            <person name="Sykes S."/>
            <person name="Wortman J."/>
            <person name="Nusbaum C."/>
            <person name="Birren B."/>
        </authorList>
    </citation>
    <scope>NUCLEOTIDE SEQUENCE</scope>
    <source>
        <strain evidence="1">25433</strain>
    </source>
</reference>
<name>X0LAG2_FUSOX</name>
<dbReference type="PANTHER" id="PTHR42044">
    <property type="entry name" value="DUF676 DOMAIN-CONTAINING PROTEIN-RELATED"/>
    <property type="match status" value="1"/>
</dbReference>
<dbReference type="PANTHER" id="PTHR42044:SF2">
    <property type="entry name" value="DUF676 DOMAIN-CONTAINING PROTEIN"/>
    <property type="match status" value="1"/>
</dbReference>
<sequence>MASFWEKIPFIGHPLGEFANGIENTVFGGARLAGGALNAVADFTVGKERKERILTEVPTWCVENFGDQNKIVHSANEIIRNADDAPLAELVGEVLRRSPALIDPLSVLQAASRVISNILPEIKRPATRKQVDEVIQGSLKLISSAADLVRPELLLETLVKVARTVLAAVLAKVGQLSVIQGGIFSNDINSATLGLVWSHVGELASFFVELAECAKCYASACSLDGKDGRNSPHGQDNELDVSQAMNRHAIICQVQRLAKSIIFILKRMAVPTRFIDIDMTRETTLKSDDHDSGTVLEVRPSGWQRVVNPAAAGSWVRIPTPLGAELEQTSLGEQPEETPDEKPKVTKEKWLFVNGIATELFWLHLACKKLAKWYSREVTGVYNRGDGILWDLIECAGERDVEGKGRAESQKELIQRTRSSMNAQRKLEEQLRAALGQTGEGKKYAHVVVIAHSQGCLLLRLALEELVTADLPGTGNFRKTMLDRLCVFTFGNPSVDWKLNRDSILNIQRLRNSEQESKNLDLTFLSSHVLRTEHFANKVDFVAKLGVISEHKQVDSGYAPECVFVNREGDWIGHLFGTQYSLDYNHYRDEHADNDGEVTGDMSWLLACRDGVLVENAIGEFAYIV</sequence>
<evidence type="ECO:0008006" key="2">
    <source>
        <dbReference type="Google" id="ProtNLM"/>
    </source>
</evidence>
<dbReference type="AlphaFoldDB" id="X0LAG2"/>
<dbReference type="HOGENOM" id="CLU_028622_0_0_1"/>
<dbReference type="Proteomes" id="UP000030701">
    <property type="component" value="Unassembled WGS sequence"/>
</dbReference>
<evidence type="ECO:0000313" key="1">
    <source>
        <dbReference type="EMBL" id="EXM17986.1"/>
    </source>
</evidence>
<gene>
    <name evidence="1" type="ORF">FOTG_13955</name>
</gene>